<proteinExistence type="predicted"/>
<dbReference type="PANTHER" id="PTHR30237:SF2">
    <property type="entry name" value="MUREIN TETRAPEPTIDE CARBOXYPEPTIDASE"/>
    <property type="match status" value="1"/>
</dbReference>
<keyword evidence="5" id="KW-0378">Hydrolase</keyword>
<comment type="caution">
    <text evidence="5">The sequence shown here is derived from an EMBL/GenBank/DDBJ whole genome shotgun (WGS) entry which is preliminary data.</text>
</comment>
<dbReference type="InterPro" id="IPR003507">
    <property type="entry name" value="S66_fam"/>
</dbReference>
<evidence type="ECO:0000313" key="5">
    <source>
        <dbReference type="EMBL" id="MPN27062.1"/>
    </source>
</evidence>
<dbReference type="PANTHER" id="PTHR30237">
    <property type="entry name" value="MURAMOYLTETRAPEPTIDE CARBOXYPEPTIDASE"/>
    <property type="match status" value="1"/>
</dbReference>
<reference evidence="5" key="1">
    <citation type="submission" date="2019-08" db="EMBL/GenBank/DDBJ databases">
        <authorList>
            <person name="Kucharzyk K."/>
            <person name="Murdoch R.W."/>
            <person name="Higgins S."/>
            <person name="Loffler F."/>
        </authorList>
    </citation>
    <scope>NUCLEOTIDE SEQUENCE</scope>
</reference>
<sequence length="176" mass="19452">MVSSNMVDDFDDESKESLFHALNADTPYEFCNPKGYEIKVLKEGVAEGTLVGGNFALLGASMGTPYEVDTKGKILFIEEIGETMSRIDRLVYQLKNSGKLDSCAGILLGQFTDCPNKDIPEYTELNIFRDALADINIPVMYNIQSGHGNPNMTLQLGAHCIIDTKSKSICFDKIKR</sequence>
<evidence type="ECO:0000256" key="1">
    <source>
        <dbReference type="ARBA" id="ARBA00022645"/>
    </source>
</evidence>
<dbReference type="InterPro" id="IPR040921">
    <property type="entry name" value="Peptidase_S66C"/>
</dbReference>
<dbReference type="InterPro" id="IPR027461">
    <property type="entry name" value="Carboxypeptidase_A_C_sf"/>
</dbReference>
<protein>
    <submittedName>
        <fullName evidence="5">Putative murein peptide carboxypeptidase</fullName>
        <ecNumber evidence="5">3.4.16.-</ecNumber>
    </submittedName>
</protein>
<accession>A0A645GMG7</accession>
<dbReference type="GO" id="GO:0008236">
    <property type="term" value="F:serine-type peptidase activity"/>
    <property type="evidence" value="ECO:0007669"/>
    <property type="project" value="UniProtKB-KW"/>
</dbReference>
<dbReference type="Gene3D" id="3.50.30.60">
    <property type="entry name" value="LD-carboxypeptidase A C-terminal domain-like"/>
    <property type="match status" value="1"/>
</dbReference>
<evidence type="ECO:0000259" key="4">
    <source>
        <dbReference type="Pfam" id="PF17676"/>
    </source>
</evidence>
<gene>
    <name evidence="5" type="primary">ykfA_13</name>
    <name evidence="5" type="ORF">SDC9_174489</name>
</gene>
<name>A0A645GMG7_9ZZZZ</name>
<dbReference type="EC" id="3.4.16.-" evidence="5"/>
<organism evidence="5">
    <name type="scientific">bioreactor metagenome</name>
    <dbReference type="NCBI Taxonomy" id="1076179"/>
    <lineage>
        <taxon>unclassified sequences</taxon>
        <taxon>metagenomes</taxon>
        <taxon>ecological metagenomes</taxon>
    </lineage>
</organism>
<keyword evidence="2" id="KW-0645">Protease</keyword>
<dbReference type="Pfam" id="PF17676">
    <property type="entry name" value="Peptidase_S66C"/>
    <property type="match status" value="1"/>
</dbReference>
<keyword evidence="3" id="KW-0720">Serine protease</keyword>
<dbReference type="GO" id="GO:0004180">
    <property type="term" value="F:carboxypeptidase activity"/>
    <property type="evidence" value="ECO:0007669"/>
    <property type="project" value="UniProtKB-KW"/>
</dbReference>
<dbReference type="CDD" id="cd07025">
    <property type="entry name" value="Peptidase_S66"/>
    <property type="match status" value="1"/>
</dbReference>
<dbReference type="SUPFAM" id="SSF141986">
    <property type="entry name" value="LD-carboxypeptidase A C-terminal domain-like"/>
    <property type="match status" value="1"/>
</dbReference>
<dbReference type="EMBL" id="VSSQ01076820">
    <property type="protein sequence ID" value="MPN27062.1"/>
    <property type="molecule type" value="Genomic_DNA"/>
</dbReference>
<keyword evidence="1 5" id="KW-0121">Carboxypeptidase</keyword>
<dbReference type="GO" id="GO:0006508">
    <property type="term" value="P:proteolysis"/>
    <property type="evidence" value="ECO:0007669"/>
    <property type="project" value="UniProtKB-KW"/>
</dbReference>
<dbReference type="AlphaFoldDB" id="A0A645GMG7"/>
<evidence type="ECO:0000256" key="2">
    <source>
        <dbReference type="ARBA" id="ARBA00022670"/>
    </source>
</evidence>
<feature type="domain" description="LD-carboxypeptidase C-terminal" evidence="4">
    <location>
        <begin position="47"/>
        <end position="160"/>
    </location>
</feature>
<evidence type="ECO:0000256" key="3">
    <source>
        <dbReference type="ARBA" id="ARBA00022825"/>
    </source>
</evidence>